<dbReference type="Proteomes" id="UP000689195">
    <property type="component" value="Unassembled WGS sequence"/>
</dbReference>
<keyword evidence="2" id="KW-1185">Reference proteome</keyword>
<protein>
    <submittedName>
        <fullName evidence="1">Uncharacterized protein</fullName>
    </submittedName>
</protein>
<evidence type="ECO:0000313" key="2">
    <source>
        <dbReference type="Proteomes" id="UP000689195"/>
    </source>
</evidence>
<dbReference type="EMBL" id="CAJJDO010000032">
    <property type="protein sequence ID" value="CAD8159131.1"/>
    <property type="molecule type" value="Genomic_DNA"/>
</dbReference>
<accession>A0A8S1TZI1</accession>
<proteinExistence type="predicted"/>
<reference evidence="1" key="1">
    <citation type="submission" date="2021-01" db="EMBL/GenBank/DDBJ databases">
        <authorList>
            <consortium name="Genoscope - CEA"/>
            <person name="William W."/>
        </authorList>
    </citation>
    <scope>NUCLEOTIDE SEQUENCE</scope>
</reference>
<gene>
    <name evidence="1" type="ORF">PPENT_87.1.T0320333</name>
</gene>
<organism evidence="1 2">
    <name type="scientific">Paramecium pentaurelia</name>
    <dbReference type="NCBI Taxonomy" id="43138"/>
    <lineage>
        <taxon>Eukaryota</taxon>
        <taxon>Sar</taxon>
        <taxon>Alveolata</taxon>
        <taxon>Ciliophora</taxon>
        <taxon>Intramacronucleata</taxon>
        <taxon>Oligohymenophorea</taxon>
        <taxon>Peniculida</taxon>
        <taxon>Parameciidae</taxon>
        <taxon>Paramecium</taxon>
    </lineage>
</organism>
<comment type="caution">
    <text evidence="1">The sequence shown here is derived from an EMBL/GenBank/DDBJ whole genome shotgun (WGS) entry which is preliminary data.</text>
</comment>
<name>A0A8S1TZI1_9CILI</name>
<evidence type="ECO:0000313" key="1">
    <source>
        <dbReference type="EMBL" id="CAD8159131.1"/>
    </source>
</evidence>
<dbReference type="AlphaFoldDB" id="A0A8S1TZI1"/>
<sequence>MNNYYINNFEGNANIVGFQKIFSIIENDQKQKTENMETQQYKQNQSQRMLEQSSIILKQKSIFNQINYKVLYNNSKIGQIKSCQAHLHIVSLKSQKIQLKKKYQYLKNMRIQ</sequence>